<name>A0A5P2BRC2_STRVZ</name>
<gene>
    <name evidence="1" type="ORF">DEJ48_03085</name>
</gene>
<dbReference type="EMBL" id="CP029192">
    <property type="protein sequence ID" value="QES32520.1"/>
    <property type="molecule type" value="Genomic_DNA"/>
</dbReference>
<dbReference type="Proteomes" id="UP000322927">
    <property type="component" value="Chromosome"/>
</dbReference>
<reference evidence="1 2" key="1">
    <citation type="submission" date="2018-05" db="EMBL/GenBank/DDBJ databases">
        <title>Streptomyces venezuelae.</title>
        <authorList>
            <person name="Kim W."/>
            <person name="Lee N."/>
            <person name="Cho B.-K."/>
        </authorList>
    </citation>
    <scope>NUCLEOTIDE SEQUENCE [LARGE SCALE GENOMIC DNA]</scope>
    <source>
        <strain evidence="1 2">ATCC 14584</strain>
    </source>
</reference>
<protein>
    <recommendedName>
        <fullName evidence="3">DUF1877 domain-containing protein</fullName>
    </recommendedName>
</protein>
<sequence length="117" mass="13091">MDTYVYKANGEWDLLEDPDDDYSKTMAGFEGTRSKLWGSETVRALGARFFPRLDGGNLQVEPGEIDDFLAECEAIRLHFDRLAEVSGYDAEYITRCFDNILAASVRAKAEGGGVIIW</sequence>
<evidence type="ECO:0000313" key="2">
    <source>
        <dbReference type="Proteomes" id="UP000322927"/>
    </source>
</evidence>
<dbReference type="AlphaFoldDB" id="A0A5P2BRC2"/>
<organism evidence="1 2">
    <name type="scientific">Streptomyces venezuelae</name>
    <dbReference type="NCBI Taxonomy" id="54571"/>
    <lineage>
        <taxon>Bacteria</taxon>
        <taxon>Bacillati</taxon>
        <taxon>Actinomycetota</taxon>
        <taxon>Actinomycetes</taxon>
        <taxon>Kitasatosporales</taxon>
        <taxon>Streptomycetaceae</taxon>
        <taxon>Streptomyces</taxon>
    </lineage>
</organism>
<accession>A0A5P2BRC2</accession>
<evidence type="ECO:0008006" key="3">
    <source>
        <dbReference type="Google" id="ProtNLM"/>
    </source>
</evidence>
<evidence type="ECO:0000313" key="1">
    <source>
        <dbReference type="EMBL" id="QES32520.1"/>
    </source>
</evidence>
<proteinExistence type="predicted"/>